<evidence type="ECO:0008006" key="4">
    <source>
        <dbReference type="Google" id="ProtNLM"/>
    </source>
</evidence>
<dbReference type="PANTHER" id="PTHR45586">
    <property type="entry name" value="TPR REPEAT-CONTAINING PROTEIN PA4667"/>
    <property type="match status" value="1"/>
</dbReference>
<reference evidence="3" key="1">
    <citation type="submission" date="2018-05" db="EMBL/GenBank/DDBJ databases">
        <authorList>
            <person name="Lanie J.A."/>
            <person name="Ng W.-L."/>
            <person name="Kazmierczak K.M."/>
            <person name="Andrzejewski T.M."/>
            <person name="Davidsen T.M."/>
            <person name="Wayne K.J."/>
            <person name="Tettelin H."/>
            <person name="Glass J.I."/>
            <person name="Rusch D."/>
            <person name="Podicherti R."/>
            <person name="Tsui H.-C.T."/>
            <person name="Winkler M.E."/>
        </authorList>
    </citation>
    <scope>NUCLEOTIDE SEQUENCE</scope>
</reference>
<organism evidence="3">
    <name type="scientific">marine metagenome</name>
    <dbReference type="NCBI Taxonomy" id="408172"/>
    <lineage>
        <taxon>unclassified sequences</taxon>
        <taxon>metagenomes</taxon>
        <taxon>ecological metagenomes</taxon>
    </lineage>
</organism>
<evidence type="ECO:0000256" key="2">
    <source>
        <dbReference type="ARBA" id="ARBA00022803"/>
    </source>
</evidence>
<dbReference type="Gene3D" id="1.25.40.10">
    <property type="entry name" value="Tetratricopeptide repeat domain"/>
    <property type="match status" value="3"/>
</dbReference>
<keyword evidence="2" id="KW-0802">TPR repeat</keyword>
<proteinExistence type="predicted"/>
<dbReference type="EMBL" id="UINC01000038">
    <property type="protein sequence ID" value="SUZ47850.1"/>
    <property type="molecule type" value="Genomic_DNA"/>
</dbReference>
<evidence type="ECO:0000256" key="1">
    <source>
        <dbReference type="ARBA" id="ARBA00022737"/>
    </source>
</evidence>
<dbReference type="PROSITE" id="PS50005">
    <property type="entry name" value="TPR"/>
    <property type="match status" value="3"/>
</dbReference>
<dbReference type="SUPFAM" id="SSF48452">
    <property type="entry name" value="TPR-like"/>
    <property type="match status" value="2"/>
</dbReference>
<sequence length="501" mass="54758">VSIFLAPWLLLIVFQDPGVTAEHLRRGVELLEARAVAAAVVELEAAVALDPENVSARYHLGLAFFLTGELDAAVTQLKEALKGESDTGRIQFLLGQVHLEARRFEAAQDALIAAQAVIPDYAPVSFHLAELCYRLGRVEGAKARFGALTRDTPDWVAPFVRLGAIGLEEGNGEEAGAWLEQAVQLQPRNPALWMRLASAQTLLDQGLRALESTRKAVELSPDSLPGRSAMMLRVVGMGDTEVIAQAIAAVLEMDPQNPHAKWQRAKLRFSEGKLVAALADVEDALTYLQDLAADGSERVGPLSDPPAEPSSEAPEFRYGVQAAGLRVEILAKLGRHAEAVAVARALVRDHPQYPQAHFLLGNLLIQQGDPAGSEYLTRFRLLSEVGKRRYRGYQNRTERNDLERARFEYEAALDLDPEDSGSLLGLANVLRRSGNVARALDLLLKARRADARPVWYKEWILALDAAGRGEEVQVAWLEAQGAGLSLGPEVWKVVYNANVEC</sequence>
<dbReference type="AlphaFoldDB" id="A0A381MZR2"/>
<evidence type="ECO:0000313" key="3">
    <source>
        <dbReference type="EMBL" id="SUZ47850.1"/>
    </source>
</evidence>
<dbReference type="PANTHER" id="PTHR45586:SF1">
    <property type="entry name" value="LIPOPOLYSACCHARIDE ASSEMBLY PROTEIN B"/>
    <property type="match status" value="1"/>
</dbReference>
<gene>
    <name evidence="3" type="ORF">METZ01_LOCUS704</name>
</gene>
<dbReference type="InterPro" id="IPR011990">
    <property type="entry name" value="TPR-like_helical_dom_sf"/>
</dbReference>
<dbReference type="InterPro" id="IPR051012">
    <property type="entry name" value="CellSynth/LPSAsmb/PSIAsmb"/>
</dbReference>
<protein>
    <recommendedName>
        <fullName evidence="4">Tetratricopeptide repeat protein</fullName>
    </recommendedName>
</protein>
<dbReference type="InterPro" id="IPR019734">
    <property type="entry name" value="TPR_rpt"/>
</dbReference>
<feature type="non-terminal residue" evidence="3">
    <location>
        <position position="1"/>
    </location>
</feature>
<name>A0A381MZR2_9ZZZZ</name>
<keyword evidence="1" id="KW-0677">Repeat</keyword>
<dbReference type="SMART" id="SM00028">
    <property type="entry name" value="TPR"/>
    <property type="match status" value="7"/>
</dbReference>
<accession>A0A381MZR2</accession>
<dbReference type="Pfam" id="PF13432">
    <property type="entry name" value="TPR_16"/>
    <property type="match status" value="2"/>
</dbReference>
<dbReference type="Pfam" id="PF14559">
    <property type="entry name" value="TPR_19"/>
    <property type="match status" value="2"/>
</dbReference>